<feature type="chain" id="PRO_5016310694" evidence="2">
    <location>
        <begin position="28"/>
        <end position="191"/>
    </location>
</feature>
<gene>
    <name evidence="3" type="ORF">IE81DRAFT_368121</name>
</gene>
<dbReference type="AlphaFoldDB" id="A0A316VUQ3"/>
<dbReference type="GeneID" id="37038995"/>
<dbReference type="InParanoid" id="A0A316VUQ3"/>
<feature type="region of interest" description="Disordered" evidence="1">
    <location>
        <begin position="142"/>
        <end position="165"/>
    </location>
</feature>
<name>A0A316VUQ3_9BASI</name>
<keyword evidence="4" id="KW-1185">Reference proteome</keyword>
<keyword evidence="2" id="KW-0732">Signal</keyword>
<evidence type="ECO:0000313" key="4">
    <source>
        <dbReference type="Proteomes" id="UP000245783"/>
    </source>
</evidence>
<dbReference type="Proteomes" id="UP000245783">
    <property type="component" value="Unassembled WGS sequence"/>
</dbReference>
<feature type="signal peptide" evidence="2">
    <location>
        <begin position="1"/>
        <end position="27"/>
    </location>
</feature>
<protein>
    <submittedName>
        <fullName evidence="3">Uncharacterized protein</fullName>
    </submittedName>
</protein>
<dbReference type="OrthoDB" id="10514737at2759"/>
<evidence type="ECO:0000256" key="2">
    <source>
        <dbReference type="SAM" id="SignalP"/>
    </source>
</evidence>
<feature type="region of interest" description="Disordered" evidence="1">
    <location>
        <begin position="103"/>
        <end position="122"/>
    </location>
</feature>
<evidence type="ECO:0000256" key="1">
    <source>
        <dbReference type="SAM" id="MobiDB-lite"/>
    </source>
</evidence>
<dbReference type="EMBL" id="KZ819411">
    <property type="protein sequence ID" value="PWN40628.1"/>
    <property type="molecule type" value="Genomic_DNA"/>
</dbReference>
<dbReference type="RefSeq" id="XP_025367788.1">
    <property type="nucleotide sequence ID" value="XM_025517125.1"/>
</dbReference>
<proteinExistence type="predicted"/>
<sequence length="191" mass="19853">MSRGLHLAASIHILVIAVLLGTRSAHAMQTPPTPDTRVSKAKPDAAAAAAAAATPSWSSIWKRAPLLSSLAKKVLIKQEEKASATTTTWRGGNLSCLGCGKTDFSDPGPSPPRRGSPVTEYSISSDSLSSYAYKKAEHDSMGDLKESVRAHKQAQKLKGSTLQSESSGFLAAAAAAAAAGPRPSKAASTRW</sequence>
<reference evidence="3 4" key="1">
    <citation type="journal article" date="2018" name="Mol. Biol. Evol.">
        <title>Broad Genomic Sampling Reveals a Smut Pathogenic Ancestry of the Fungal Clade Ustilaginomycotina.</title>
        <authorList>
            <person name="Kijpornyongpan T."/>
            <person name="Mondo S.J."/>
            <person name="Barry K."/>
            <person name="Sandor L."/>
            <person name="Lee J."/>
            <person name="Lipzen A."/>
            <person name="Pangilinan J."/>
            <person name="LaButti K."/>
            <person name="Hainaut M."/>
            <person name="Henrissat B."/>
            <person name="Grigoriev I.V."/>
            <person name="Spatafora J.W."/>
            <person name="Aime M.C."/>
        </authorList>
    </citation>
    <scope>NUCLEOTIDE SEQUENCE [LARGE SCALE GENOMIC DNA]</scope>
    <source>
        <strain evidence="3 4">MCA 4658</strain>
    </source>
</reference>
<organism evidence="3 4">
    <name type="scientific">Ceraceosorus guamensis</name>
    <dbReference type="NCBI Taxonomy" id="1522189"/>
    <lineage>
        <taxon>Eukaryota</taxon>
        <taxon>Fungi</taxon>
        <taxon>Dikarya</taxon>
        <taxon>Basidiomycota</taxon>
        <taxon>Ustilaginomycotina</taxon>
        <taxon>Exobasidiomycetes</taxon>
        <taxon>Ceraceosorales</taxon>
        <taxon>Ceraceosoraceae</taxon>
        <taxon>Ceraceosorus</taxon>
    </lineage>
</organism>
<feature type="region of interest" description="Disordered" evidence="1">
    <location>
        <begin position="172"/>
        <end position="191"/>
    </location>
</feature>
<evidence type="ECO:0000313" key="3">
    <source>
        <dbReference type="EMBL" id="PWN40628.1"/>
    </source>
</evidence>
<accession>A0A316VUQ3</accession>